<accession>A0AAX1ME85</accession>
<dbReference type="RefSeq" id="WP_212638289.1">
    <property type="nucleotide sequence ID" value="NZ_CP059558.1"/>
</dbReference>
<dbReference type="Proteomes" id="UP000679388">
    <property type="component" value="Chromosome"/>
</dbReference>
<sequence>MPDYSINFPDFFDDEEWIIQSKGWIILVFTYKNENYELSFYDPVRLMQTINDDLNSSQYFLQENLIVIPNVNKINIENVIQDFVSHPQLIENLKIKTDS</sequence>
<protein>
    <submittedName>
        <fullName evidence="1">Uncharacterized protein</fullName>
    </submittedName>
</protein>
<proteinExistence type="predicted"/>
<organism evidence="1 2">
    <name type="scientific">Acinetobacter junii</name>
    <dbReference type="NCBI Taxonomy" id="40215"/>
    <lineage>
        <taxon>Bacteria</taxon>
        <taxon>Pseudomonadati</taxon>
        <taxon>Pseudomonadota</taxon>
        <taxon>Gammaproteobacteria</taxon>
        <taxon>Moraxellales</taxon>
        <taxon>Moraxellaceae</taxon>
        <taxon>Acinetobacter</taxon>
    </lineage>
</organism>
<name>A0AAX1ME85_ACIJU</name>
<dbReference type="EMBL" id="CP059558">
    <property type="protein sequence ID" value="QUY35281.1"/>
    <property type="molecule type" value="Genomic_DNA"/>
</dbReference>
<evidence type="ECO:0000313" key="1">
    <source>
        <dbReference type="EMBL" id="QUY35281.1"/>
    </source>
</evidence>
<dbReference type="GeneID" id="70092499"/>
<reference evidence="1" key="1">
    <citation type="submission" date="2020-07" db="EMBL/GenBank/DDBJ databases">
        <title>Acinetobacter junii strain YR7 chromosome and plasmid pNDM-YR7.</title>
        <authorList>
            <person name="Tang B."/>
        </authorList>
    </citation>
    <scope>NUCLEOTIDE SEQUENCE</scope>
    <source>
        <strain evidence="1">YR7</strain>
    </source>
</reference>
<dbReference type="AlphaFoldDB" id="A0AAX1ME85"/>
<gene>
    <name evidence="1" type="ORF">H2677_08240</name>
</gene>
<evidence type="ECO:0000313" key="2">
    <source>
        <dbReference type="Proteomes" id="UP000679388"/>
    </source>
</evidence>